<dbReference type="EMBL" id="CP079105">
    <property type="protein sequence ID" value="QXQ15219.1"/>
    <property type="molecule type" value="Genomic_DNA"/>
</dbReference>
<evidence type="ECO:0000313" key="5">
    <source>
        <dbReference type="Proteomes" id="UP000887023"/>
    </source>
</evidence>
<dbReference type="RefSeq" id="WP_066471638.1">
    <property type="nucleotide sequence ID" value="NZ_CBCRUZ010000001.1"/>
</dbReference>
<accession>A0ABX8SBH8</accession>
<dbReference type="GO" id="GO:0016757">
    <property type="term" value="F:glycosyltransferase activity"/>
    <property type="evidence" value="ECO:0007669"/>
    <property type="project" value="UniProtKB-KW"/>
</dbReference>
<dbReference type="Pfam" id="PF13579">
    <property type="entry name" value="Glyco_trans_4_4"/>
    <property type="match status" value="1"/>
</dbReference>
<protein>
    <submittedName>
        <fullName evidence="4">Glycosyltransferase</fullName>
        <ecNumber evidence="4">2.4.-.-</ecNumber>
    </submittedName>
</protein>
<dbReference type="Proteomes" id="UP000887023">
    <property type="component" value="Chromosome"/>
</dbReference>
<evidence type="ECO:0000259" key="3">
    <source>
        <dbReference type="Pfam" id="PF13579"/>
    </source>
</evidence>
<proteinExistence type="predicted"/>
<dbReference type="SUPFAM" id="SSF53756">
    <property type="entry name" value="UDP-Glycosyltransferase/glycogen phosphorylase"/>
    <property type="match status" value="1"/>
</dbReference>
<evidence type="ECO:0000313" key="4">
    <source>
        <dbReference type="EMBL" id="QXQ15219.1"/>
    </source>
</evidence>
<sequence length="382" mass="40339">MQILHAVTLISPDAAYGGPVQVALNQAVALRRLGHQVQVAAGVRGYRVPPTEQQGVPLVTAPARFIAPGLGFASLAAPALLRRVSWSELDLVHLHLARDLVMLPLAAAVLRYRLPYVVQPHGMLVARSNPLAPMLDLALVRRVLRGARAVFHLTEGERDALTEVAGPGLRLVALPNGVPEYRSVEPGPAESVPEVLYLARLQERKRPLDFVDAGIALLDAGVRARFTLVGPDEGEGGTVGRRIAGHAGIRWTGPVPAGAGPARMRRASVFVLPAVDEPYPMAVLEAMAVGLPVVLTTGCDLADFVRDTRSGVVVEPKVAALTTAIGDLLADPAEARAAGERGRSAVRDLLGMPTVARRLDGVYRAAQTAAVGGRPISVGPRR</sequence>
<gene>
    <name evidence="4" type="ORF">KV203_07805</name>
</gene>
<name>A0ABX8SBH8_9ACTN</name>
<dbReference type="EC" id="2.4.-.-" evidence="4"/>
<keyword evidence="5" id="KW-1185">Reference proteome</keyword>
<dbReference type="Gene3D" id="3.40.50.2000">
    <property type="entry name" value="Glycogen Phosphorylase B"/>
    <property type="match status" value="2"/>
</dbReference>
<dbReference type="Pfam" id="PF13692">
    <property type="entry name" value="Glyco_trans_1_4"/>
    <property type="match status" value="1"/>
</dbReference>
<evidence type="ECO:0000256" key="2">
    <source>
        <dbReference type="ARBA" id="ARBA00022679"/>
    </source>
</evidence>
<organism evidence="4 5">
    <name type="scientific">Skermania pinensis</name>
    <dbReference type="NCBI Taxonomy" id="39122"/>
    <lineage>
        <taxon>Bacteria</taxon>
        <taxon>Bacillati</taxon>
        <taxon>Actinomycetota</taxon>
        <taxon>Actinomycetes</taxon>
        <taxon>Mycobacteriales</taxon>
        <taxon>Gordoniaceae</taxon>
        <taxon>Skermania</taxon>
    </lineage>
</organism>
<reference evidence="4" key="1">
    <citation type="submission" date="2021-07" db="EMBL/GenBank/DDBJ databases">
        <title>Candidatus Kaistella beijingensis sp. nov. isolated from a municipal wastewater treatment plant is involved in sludge foaming.</title>
        <authorList>
            <person name="Song Y."/>
            <person name="Liu S.-J."/>
        </authorList>
    </citation>
    <scope>NUCLEOTIDE SEQUENCE</scope>
    <source>
        <strain evidence="4">DSM 43998</strain>
    </source>
</reference>
<dbReference type="PANTHER" id="PTHR12526:SF510">
    <property type="entry name" value="D-INOSITOL 3-PHOSPHATE GLYCOSYLTRANSFERASE"/>
    <property type="match status" value="1"/>
</dbReference>
<feature type="domain" description="Glycosyltransferase subfamily 4-like N-terminal" evidence="3">
    <location>
        <begin position="17"/>
        <end position="177"/>
    </location>
</feature>
<dbReference type="InterPro" id="IPR028098">
    <property type="entry name" value="Glyco_trans_4-like_N"/>
</dbReference>
<evidence type="ECO:0000256" key="1">
    <source>
        <dbReference type="ARBA" id="ARBA00022676"/>
    </source>
</evidence>
<keyword evidence="1 4" id="KW-0328">Glycosyltransferase</keyword>
<dbReference type="PANTHER" id="PTHR12526">
    <property type="entry name" value="GLYCOSYLTRANSFERASE"/>
    <property type="match status" value="1"/>
</dbReference>
<keyword evidence="2 4" id="KW-0808">Transferase</keyword>